<evidence type="ECO:0000313" key="1">
    <source>
        <dbReference type="EMBL" id="SUA25423.1"/>
    </source>
</evidence>
<dbReference type="EMBL" id="UGRI01000001">
    <property type="protein sequence ID" value="SUA25423.1"/>
    <property type="molecule type" value="Genomic_DNA"/>
</dbReference>
<gene>
    <name evidence="1" type="ORF">NCTC11421_03447</name>
</gene>
<sequence length="68" mass="8339">MDKKQAVELFKRVINHLKPFKYWLLSYNNASYPNRDELEEMLGKMGEMYKSWKRLTFIRLQEKKEAKP</sequence>
<accession>A0A378W2M5</accession>
<protein>
    <submittedName>
        <fullName evidence="1">Protein DamH</fullName>
    </submittedName>
</protein>
<proteinExistence type="predicted"/>
<organism evidence="1">
    <name type="scientific">Neisseria gonorrhoeae</name>
    <dbReference type="NCBI Taxonomy" id="485"/>
    <lineage>
        <taxon>Bacteria</taxon>
        <taxon>Pseudomonadati</taxon>
        <taxon>Pseudomonadota</taxon>
        <taxon>Betaproteobacteria</taxon>
        <taxon>Neisseriales</taxon>
        <taxon>Neisseriaceae</taxon>
        <taxon>Neisseria</taxon>
    </lineage>
</organism>
<reference evidence="1" key="1">
    <citation type="submission" date="2018-06" db="EMBL/GenBank/DDBJ databases">
        <authorList>
            <consortium name="Pathogen Informatics"/>
            <person name="Doyle S."/>
        </authorList>
    </citation>
    <scope>NUCLEOTIDE SEQUENCE [LARGE SCALE GENOMIC DNA]</scope>
    <source>
        <strain evidence="1">NCTC11421</strain>
    </source>
</reference>
<dbReference type="AlphaFoldDB" id="A0A378W2M5"/>
<name>A0A378W2M5_NEIGO</name>